<dbReference type="Proteomes" id="UP000462435">
    <property type="component" value="Unassembled WGS sequence"/>
</dbReference>
<organism evidence="1 2">
    <name type="scientific">Herbaspirillum frisingense</name>
    <dbReference type="NCBI Taxonomy" id="92645"/>
    <lineage>
        <taxon>Bacteria</taxon>
        <taxon>Pseudomonadati</taxon>
        <taxon>Pseudomonadota</taxon>
        <taxon>Betaproteobacteria</taxon>
        <taxon>Burkholderiales</taxon>
        <taxon>Oxalobacteraceae</taxon>
        <taxon>Herbaspirillum</taxon>
    </lineage>
</organism>
<evidence type="ECO:0000313" key="1">
    <source>
        <dbReference type="EMBL" id="KAF1041669.1"/>
    </source>
</evidence>
<dbReference type="EMBL" id="WNDX01000111">
    <property type="protein sequence ID" value="KAF1041669.1"/>
    <property type="molecule type" value="Genomic_DNA"/>
</dbReference>
<gene>
    <name evidence="1" type="ORF">GAK35_03177</name>
</gene>
<name>A0A7V8JTJ2_9BURK</name>
<accession>A0A7V8JTJ2</accession>
<evidence type="ECO:0000313" key="2">
    <source>
        <dbReference type="Proteomes" id="UP000462435"/>
    </source>
</evidence>
<dbReference type="AlphaFoldDB" id="A0A7V8JTJ2"/>
<protein>
    <submittedName>
        <fullName evidence="1">Uncharacterized protein</fullName>
    </submittedName>
</protein>
<reference evidence="2" key="1">
    <citation type="journal article" date="2020" name="MBio">
        <title>Horizontal gene transfer to a defensive symbiont with a reduced genome amongst a multipartite beetle microbiome.</title>
        <authorList>
            <person name="Waterworth S.C."/>
            <person name="Florez L.V."/>
            <person name="Rees E.R."/>
            <person name="Hertweck C."/>
            <person name="Kaltenpoth M."/>
            <person name="Kwan J.C."/>
        </authorList>
    </citation>
    <scope>NUCLEOTIDE SEQUENCE [LARGE SCALE GENOMIC DNA]</scope>
</reference>
<proteinExistence type="predicted"/>
<comment type="caution">
    <text evidence="1">The sequence shown here is derived from an EMBL/GenBank/DDBJ whole genome shotgun (WGS) entry which is preliminary data.</text>
</comment>
<sequence length="66" mass="7134">MESSARWRAGRPKSFATFFGSRQARSLSPTRLDEMPHGCSIAFGADTQTVVNQTGNITVLCTNGIT</sequence>